<accession>A0A0C1ZN93</accession>
<protein>
    <submittedName>
        <fullName evidence="1">Uncharacterized protein</fullName>
    </submittedName>
</protein>
<gene>
    <name evidence="1" type="ORF">DB30_01268</name>
</gene>
<comment type="caution">
    <text evidence="1">The sequence shown here is derived from an EMBL/GenBank/DDBJ whole genome shotgun (WGS) entry which is preliminary data.</text>
</comment>
<proteinExistence type="predicted"/>
<dbReference type="RefSeq" id="WP_052557514.1">
    <property type="nucleotide sequence ID" value="NZ_JMCC02000126.1"/>
</dbReference>
<name>A0A0C1ZN93_9BACT</name>
<evidence type="ECO:0000313" key="2">
    <source>
        <dbReference type="Proteomes" id="UP000031599"/>
    </source>
</evidence>
<dbReference type="AlphaFoldDB" id="A0A0C1ZN93"/>
<dbReference type="Proteomes" id="UP000031599">
    <property type="component" value="Unassembled WGS sequence"/>
</dbReference>
<reference evidence="1 2" key="1">
    <citation type="submission" date="2014-12" db="EMBL/GenBank/DDBJ databases">
        <title>Genome assembly of Enhygromyxa salina DSM 15201.</title>
        <authorList>
            <person name="Sharma G."/>
            <person name="Subramanian S."/>
        </authorList>
    </citation>
    <scope>NUCLEOTIDE SEQUENCE [LARGE SCALE GENOMIC DNA]</scope>
    <source>
        <strain evidence="1 2">DSM 15201</strain>
    </source>
</reference>
<sequence length="212" mass="23974">MLVLDRDGALTEALPMAHPHRSRVFQRSISRKLGEPWPAFVARAGVEAKALPGELRQEFEDAVNELALPAPHQIWYRLTWNSEPEWERNRGLNLIELERGNPGDPRVGRDANGVRYLFHHDHNDTTLGRHLFDHAEQLCADLERVRGPLIEFVRAQQDHAKPTLEAFTLRDTGEPAFEVTAYLRNADASGYWAVRLEDFAPVECGLVSAIPG</sequence>
<evidence type="ECO:0000313" key="1">
    <source>
        <dbReference type="EMBL" id="KIG12558.1"/>
    </source>
</evidence>
<organism evidence="1 2">
    <name type="scientific">Enhygromyxa salina</name>
    <dbReference type="NCBI Taxonomy" id="215803"/>
    <lineage>
        <taxon>Bacteria</taxon>
        <taxon>Pseudomonadati</taxon>
        <taxon>Myxococcota</taxon>
        <taxon>Polyangia</taxon>
        <taxon>Nannocystales</taxon>
        <taxon>Nannocystaceae</taxon>
        <taxon>Enhygromyxa</taxon>
    </lineage>
</organism>
<dbReference type="EMBL" id="JMCC02000126">
    <property type="protein sequence ID" value="KIG12558.1"/>
    <property type="molecule type" value="Genomic_DNA"/>
</dbReference>